<sequence>SGLVKLLHPDGAVTKPEIVEYSEFAIEMRRRVKEQLKKMGGLEYWDVNFSYIDKETQAQKFIALPESGGVLIITGDPLPSGSVYTIGADPSERRLALFLIQTQVNPGSGRIISLGNLSPVMKEALKAADAYLKAHIHD</sequence>
<organism evidence="1">
    <name type="scientific">marine sediment metagenome</name>
    <dbReference type="NCBI Taxonomy" id="412755"/>
    <lineage>
        <taxon>unclassified sequences</taxon>
        <taxon>metagenomes</taxon>
        <taxon>ecological metagenomes</taxon>
    </lineage>
</organism>
<accession>X1UX04</accession>
<gene>
    <name evidence="1" type="ORF">S12H4_60324</name>
</gene>
<evidence type="ECO:0000313" key="1">
    <source>
        <dbReference type="EMBL" id="GAJ21979.1"/>
    </source>
</evidence>
<comment type="caution">
    <text evidence="1">The sequence shown here is derived from an EMBL/GenBank/DDBJ whole genome shotgun (WGS) entry which is preliminary data.</text>
</comment>
<feature type="non-terminal residue" evidence="1">
    <location>
        <position position="138"/>
    </location>
</feature>
<reference evidence="1" key="1">
    <citation type="journal article" date="2014" name="Front. Microbiol.">
        <title>High frequency of phylogenetically diverse reductive dehalogenase-homologous genes in deep subseafloor sedimentary metagenomes.</title>
        <authorList>
            <person name="Kawai M."/>
            <person name="Futagami T."/>
            <person name="Toyoda A."/>
            <person name="Takaki Y."/>
            <person name="Nishi S."/>
            <person name="Hori S."/>
            <person name="Arai W."/>
            <person name="Tsubouchi T."/>
            <person name="Morono Y."/>
            <person name="Uchiyama I."/>
            <person name="Ito T."/>
            <person name="Fujiyama A."/>
            <person name="Inagaki F."/>
            <person name="Takami H."/>
        </authorList>
    </citation>
    <scope>NUCLEOTIDE SEQUENCE</scope>
    <source>
        <strain evidence="1">Expedition CK06-06</strain>
    </source>
</reference>
<proteinExistence type="predicted"/>
<protein>
    <submittedName>
        <fullName evidence="1">Uncharacterized protein</fullName>
    </submittedName>
</protein>
<dbReference type="InterPro" id="IPR014061">
    <property type="entry name" value="BrxL-like"/>
</dbReference>
<dbReference type="EMBL" id="BARW01039674">
    <property type="protein sequence ID" value="GAJ21979.1"/>
    <property type="molecule type" value="Genomic_DNA"/>
</dbReference>
<name>X1UX04_9ZZZZ</name>
<dbReference type="Pfam" id="PF13337">
    <property type="entry name" value="BrxL_ATPase"/>
    <property type="match status" value="1"/>
</dbReference>
<dbReference type="AlphaFoldDB" id="X1UX04"/>
<feature type="non-terminal residue" evidence="1">
    <location>
        <position position="1"/>
    </location>
</feature>